<dbReference type="PANTHER" id="PTHR48100">
    <property type="entry name" value="BROAD-SPECIFICITY PHOSPHATASE YOR283W-RELATED"/>
    <property type="match status" value="1"/>
</dbReference>
<dbReference type="PANTHER" id="PTHR48100:SF54">
    <property type="entry name" value="PHOSPHATASE SPAC5H10.03-RELATED"/>
    <property type="match status" value="1"/>
</dbReference>
<evidence type="ECO:0008006" key="4">
    <source>
        <dbReference type="Google" id="ProtNLM"/>
    </source>
</evidence>
<dbReference type="Proteomes" id="UP001358417">
    <property type="component" value="Unassembled WGS sequence"/>
</dbReference>
<dbReference type="RefSeq" id="XP_064706894.1">
    <property type="nucleotide sequence ID" value="XM_064845349.1"/>
</dbReference>
<dbReference type="InterPro" id="IPR050275">
    <property type="entry name" value="PGM_Phosphatase"/>
</dbReference>
<name>A0AAV9NDK6_9EURO</name>
<dbReference type="EMBL" id="JAVRRD010000011">
    <property type="protein sequence ID" value="KAK5053769.1"/>
    <property type="molecule type" value="Genomic_DNA"/>
</dbReference>
<evidence type="ECO:0000256" key="1">
    <source>
        <dbReference type="PIRSR" id="PIRSR613078-2"/>
    </source>
</evidence>
<protein>
    <recommendedName>
        <fullName evidence="4">Phosphoglycerate mutase</fullName>
    </recommendedName>
</protein>
<evidence type="ECO:0000313" key="2">
    <source>
        <dbReference type="EMBL" id="KAK5053769.1"/>
    </source>
</evidence>
<dbReference type="GeneID" id="89969946"/>
<dbReference type="GO" id="GO:0016791">
    <property type="term" value="F:phosphatase activity"/>
    <property type="evidence" value="ECO:0007669"/>
    <property type="project" value="TreeGrafter"/>
</dbReference>
<dbReference type="InterPro" id="IPR013078">
    <property type="entry name" value="His_Pase_superF_clade-1"/>
</dbReference>
<gene>
    <name evidence="2" type="ORF">LTR84_001730</name>
</gene>
<keyword evidence="3" id="KW-1185">Reference proteome</keyword>
<evidence type="ECO:0000313" key="3">
    <source>
        <dbReference type="Proteomes" id="UP001358417"/>
    </source>
</evidence>
<feature type="binding site" evidence="1">
    <location>
        <begin position="10"/>
        <end position="17"/>
    </location>
    <ligand>
        <name>substrate</name>
    </ligand>
</feature>
<dbReference type="CDD" id="cd07067">
    <property type="entry name" value="HP_PGM_like"/>
    <property type="match status" value="1"/>
</dbReference>
<dbReference type="InterPro" id="IPR029033">
    <property type="entry name" value="His_PPase_superfam"/>
</dbReference>
<dbReference type="Pfam" id="PF00300">
    <property type="entry name" value="His_Phos_1"/>
    <property type="match status" value="1"/>
</dbReference>
<organism evidence="2 3">
    <name type="scientific">Exophiala bonariae</name>
    <dbReference type="NCBI Taxonomy" id="1690606"/>
    <lineage>
        <taxon>Eukaryota</taxon>
        <taxon>Fungi</taxon>
        <taxon>Dikarya</taxon>
        <taxon>Ascomycota</taxon>
        <taxon>Pezizomycotina</taxon>
        <taxon>Eurotiomycetes</taxon>
        <taxon>Chaetothyriomycetidae</taxon>
        <taxon>Chaetothyriales</taxon>
        <taxon>Herpotrichiellaceae</taxon>
        <taxon>Exophiala</taxon>
    </lineage>
</organism>
<dbReference type="GO" id="GO:0005737">
    <property type="term" value="C:cytoplasm"/>
    <property type="evidence" value="ECO:0007669"/>
    <property type="project" value="TreeGrafter"/>
</dbReference>
<accession>A0AAV9NDK6</accession>
<comment type="caution">
    <text evidence="2">The sequence shown here is derived from an EMBL/GenBank/DDBJ whole genome shotgun (WGS) entry which is preliminary data.</text>
</comment>
<reference evidence="2 3" key="1">
    <citation type="submission" date="2023-08" db="EMBL/GenBank/DDBJ databases">
        <title>Black Yeasts Isolated from many extreme environments.</title>
        <authorList>
            <person name="Coleine C."/>
            <person name="Stajich J.E."/>
            <person name="Selbmann L."/>
        </authorList>
    </citation>
    <scope>NUCLEOTIDE SEQUENCE [LARGE SCALE GENOMIC DNA]</scope>
    <source>
        <strain evidence="2 3">CCFEE 5792</strain>
    </source>
</reference>
<dbReference type="AlphaFoldDB" id="A0AAV9NDK6"/>
<sequence>MSGSKVFLLRHAESQHNVDKNFERLDPTLTESGTRAAEQLGLTFPESDSVGIVLSSPSQRAIQTAFAVFSKVLDQRYFDPASGNGVEAGAVFIVDPDAQERSALPCDTCSTRESLQQVFPYLDLSTLSDAEDAPWRSKTGSYSDQDEAVKTRATRLRETLQKMVVSCGKSSRPNVALVTHGVFMKALTNDSSIDLPRPGWAAYRIQKGDDGNVVLAAAD</sequence>
<proteinExistence type="predicted"/>
<dbReference type="Gene3D" id="3.40.50.1240">
    <property type="entry name" value="Phosphoglycerate mutase-like"/>
    <property type="match status" value="1"/>
</dbReference>
<feature type="binding site" evidence="1">
    <location>
        <position position="60"/>
    </location>
    <ligand>
        <name>substrate</name>
    </ligand>
</feature>
<dbReference type="SUPFAM" id="SSF53254">
    <property type="entry name" value="Phosphoglycerate mutase-like"/>
    <property type="match status" value="1"/>
</dbReference>
<dbReference type="SMART" id="SM00855">
    <property type="entry name" value="PGAM"/>
    <property type="match status" value="1"/>
</dbReference>